<proteinExistence type="predicted"/>
<dbReference type="AlphaFoldDB" id="A0A0H2MXZ1"/>
<protein>
    <recommendedName>
        <fullName evidence="3">PAS domain-containing protein</fullName>
    </recommendedName>
</protein>
<keyword evidence="2" id="KW-1185">Reference proteome</keyword>
<name>A0A0H2MXZ1_9PROT</name>
<sequence>MYLIKNNPKKYCISNDQEAFNPEIKKCLSNTGSLITEFTRYWSSLPKVGFIPDRDDFLPERIPGLLPNIVVLEPINRDFLKLRLVGSAIETRFNQRNLGGQNYLDFVRPIDRSNVSQAIFSMIEYPMGLLANLQMGTCKGVFSTGNLIAFPVRNANSARCLIYILQDLPVQVNYSNQDVNSLFVINGKLLSYIDIGAGVPASIKPI</sequence>
<dbReference type="Proteomes" id="UP000035444">
    <property type="component" value="Unassembled WGS sequence"/>
</dbReference>
<organism evidence="1 2">
    <name type="scientific">Kiloniella spongiae</name>
    <dbReference type="NCBI Taxonomy" id="1489064"/>
    <lineage>
        <taxon>Bacteria</taxon>
        <taxon>Pseudomonadati</taxon>
        <taxon>Pseudomonadota</taxon>
        <taxon>Alphaproteobacteria</taxon>
        <taxon>Rhodospirillales</taxon>
        <taxon>Kiloniellaceae</taxon>
        <taxon>Kiloniella</taxon>
    </lineage>
</organism>
<reference evidence="1 2" key="1">
    <citation type="submission" date="2015-03" db="EMBL/GenBank/DDBJ databases">
        <title>Genome Sequence of Kiloniella spongiae MEBiC09566, isolated from a marine sponge.</title>
        <authorList>
            <person name="Shao Z."/>
            <person name="Wang L."/>
            <person name="Li X."/>
        </authorList>
    </citation>
    <scope>NUCLEOTIDE SEQUENCE [LARGE SCALE GENOMIC DNA]</scope>
    <source>
        <strain evidence="1 2">MEBiC09566</strain>
    </source>
</reference>
<dbReference type="EMBL" id="LAQL01000003">
    <property type="protein sequence ID" value="KLN61565.1"/>
    <property type="molecule type" value="Genomic_DNA"/>
</dbReference>
<evidence type="ECO:0000313" key="1">
    <source>
        <dbReference type="EMBL" id="KLN61565.1"/>
    </source>
</evidence>
<evidence type="ECO:0008006" key="3">
    <source>
        <dbReference type="Google" id="ProtNLM"/>
    </source>
</evidence>
<dbReference type="RefSeq" id="WP_047762900.1">
    <property type="nucleotide sequence ID" value="NZ_LAQL01000003.1"/>
</dbReference>
<accession>A0A0H2MXZ1</accession>
<dbReference type="OrthoDB" id="8478543at2"/>
<evidence type="ECO:0000313" key="2">
    <source>
        <dbReference type="Proteomes" id="UP000035444"/>
    </source>
</evidence>
<gene>
    <name evidence="1" type="ORF">WH96_04160</name>
</gene>
<comment type="caution">
    <text evidence="1">The sequence shown here is derived from an EMBL/GenBank/DDBJ whole genome shotgun (WGS) entry which is preliminary data.</text>
</comment>
<dbReference type="Pfam" id="PF07310">
    <property type="entry name" value="PAS_5"/>
    <property type="match status" value="1"/>
</dbReference>
<dbReference type="InterPro" id="IPR009922">
    <property type="entry name" value="DUF1457"/>
</dbReference>